<organism evidence="2 3">
    <name type="scientific">Heterostelium pallidum (strain ATCC 26659 / Pp 5 / PN500)</name>
    <name type="common">Cellular slime mold</name>
    <name type="synonym">Polysphondylium pallidum</name>
    <dbReference type="NCBI Taxonomy" id="670386"/>
    <lineage>
        <taxon>Eukaryota</taxon>
        <taxon>Amoebozoa</taxon>
        <taxon>Evosea</taxon>
        <taxon>Eumycetozoa</taxon>
        <taxon>Dictyostelia</taxon>
        <taxon>Acytosteliales</taxon>
        <taxon>Acytosteliaceae</taxon>
        <taxon>Heterostelium</taxon>
    </lineage>
</organism>
<dbReference type="InterPro" id="IPR039840">
    <property type="entry name" value="NAA80"/>
</dbReference>
<evidence type="ECO:0000313" key="3">
    <source>
        <dbReference type="Proteomes" id="UP000001396"/>
    </source>
</evidence>
<keyword evidence="3" id="KW-1185">Reference proteome</keyword>
<dbReference type="OMA" id="QCIALIN"/>
<proteinExistence type="predicted"/>
<dbReference type="GO" id="GO:0005737">
    <property type="term" value="C:cytoplasm"/>
    <property type="evidence" value="ECO:0007669"/>
    <property type="project" value="TreeGrafter"/>
</dbReference>
<evidence type="ECO:0000259" key="1">
    <source>
        <dbReference type="PROSITE" id="PS51186"/>
    </source>
</evidence>
<name>D3BTK5_HETP5</name>
<reference evidence="2 3" key="1">
    <citation type="journal article" date="2011" name="Genome Res.">
        <title>Phylogeny-wide analysis of social amoeba genomes highlights ancient origins for complex intercellular communication.</title>
        <authorList>
            <person name="Heidel A.J."/>
            <person name="Lawal H.M."/>
            <person name="Felder M."/>
            <person name="Schilde C."/>
            <person name="Helps N.R."/>
            <person name="Tunggal B."/>
            <person name="Rivero F."/>
            <person name="John U."/>
            <person name="Schleicher M."/>
            <person name="Eichinger L."/>
            <person name="Platzer M."/>
            <person name="Noegel A.A."/>
            <person name="Schaap P."/>
            <person name="Gloeckner G."/>
        </authorList>
    </citation>
    <scope>NUCLEOTIDE SEQUENCE [LARGE SCALE GENOMIC DNA]</scope>
    <source>
        <strain evidence="3">ATCC 26659 / Pp 5 / PN500</strain>
    </source>
</reference>
<protein>
    <recommendedName>
        <fullName evidence="1">N-acetyltransferase domain-containing protein</fullName>
    </recommendedName>
</protein>
<gene>
    <name evidence="2" type="ORF">PPL_11502</name>
</gene>
<dbReference type="GeneID" id="31366970"/>
<dbReference type="InterPro" id="IPR016181">
    <property type="entry name" value="Acyl_CoA_acyltransferase"/>
</dbReference>
<dbReference type="PANTHER" id="PTHR13538">
    <property type="entry name" value="N-ACETYLTRANSFERASE 6"/>
    <property type="match status" value="1"/>
</dbReference>
<dbReference type="EMBL" id="ADBJ01000056">
    <property type="protein sequence ID" value="EFA75422.1"/>
    <property type="molecule type" value="Genomic_DNA"/>
</dbReference>
<dbReference type="STRING" id="670386.D3BTK5"/>
<dbReference type="Gene3D" id="3.40.630.30">
    <property type="match status" value="1"/>
</dbReference>
<dbReference type="GO" id="GO:0008080">
    <property type="term" value="F:N-acetyltransferase activity"/>
    <property type="evidence" value="ECO:0007669"/>
    <property type="project" value="InterPro"/>
</dbReference>
<dbReference type="Proteomes" id="UP000001396">
    <property type="component" value="Unassembled WGS sequence"/>
</dbReference>
<dbReference type="Pfam" id="PF00583">
    <property type="entry name" value="Acetyltransf_1"/>
    <property type="match status" value="1"/>
</dbReference>
<feature type="domain" description="N-acetyltransferase" evidence="1">
    <location>
        <begin position="9"/>
        <end position="163"/>
    </location>
</feature>
<dbReference type="PROSITE" id="PS51186">
    <property type="entry name" value="GNAT"/>
    <property type="match status" value="1"/>
</dbReference>
<dbReference type="RefSeq" id="XP_020427556.1">
    <property type="nucleotide sequence ID" value="XM_020582253.1"/>
</dbReference>
<sequence>MSNELFQYISIHDHQDRIDDLIELLNTQWNRSESSRRVMIEKSSEDLPYYLLMLDKSNDNKLIASCSMSKVIDCADDITTITNQKSESILIENVLVKKEYRRKGYGKLILNELERIAISKGYKTFYLSTLDQKEFYLSNGYQLCEPLAASKFTSSFINEEGLDKRSSLMRIFGGAGNQKKDSETVYWLSKNV</sequence>
<dbReference type="SUPFAM" id="SSF55729">
    <property type="entry name" value="Acyl-CoA N-acyltransferases (Nat)"/>
    <property type="match status" value="1"/>
</dbReference>
<dbReference type="AlphaFoldDB" id="D3BTK5"/>
<dbReference type="FunCoup" id="D3BTK5">
    <property type="interactions" value="109"/>
</dbReference>
<dbReference type="InterPro" id="IPR000182">
    <property type="entry name" value="GNAT_dom"/>
</dbReference>
<accession>D3BTK5</accession>
<dbReference type="InParanoid" id="D3BTK5"/>
<dbReference type="CDD" id="cd04301">
    <property type="entry name" value="NAT_SF"/>
    <property type="match status" value="1"/>
</dbReference>
<evidence type="ECO:0000313" key="2">
    <source>
        <dbReference type="EMBL" id="EFA75422.1"/>
    </source>
</evidence>
<dbReference type="PANTHER" id="PTHR13538:SF4">
    <property type="entry name" value="N-ALPHA-ACETYLTRANSFERASE 80"/>
    <property type="match status" value="1"/>
</dbReference>
<dbReference type="GO" id="GO:1905502">
    <property type="term" value="F:acetyl-CoA binding"/>
    <property type="evidence" value="ECO:0007669"/>
    <property type="project" value="TreeGrafter"/>
</dbReference>
<comment type="caution">
    <text evidence="2">The sequence shown here is derived from an EMBL/GenBank/DDBJ whole genome shotgun (WGS) entry which is preliminary data.</text>
</comment>